<organism evidence="4 5">
    <name type="scientific">Symbiodinium microadriaticum</name>
    <name type="common">Dinoflagellate</name>
    <name type="synonym">Zooxanthella microadriatica</name>
    <dbReference type="NCBI Taxonomy" id="2951"/>
    <lineage>
        <taxon>Eukaryota</taxon>
        <taxon>Sar</taxon>
        <taxon>Alveolata</taxon>
        <taxon>Dinophyceae</taxon>
        <taxon>Suessiales</taxon>
        <taxon>Symbiodiniaceae</taxon>
        <taxon>Symbiodinium</taxon>
    </lineage>
</organism>
<dbReference type="GO" id="GO:0016020">
    <property type="term" value="C:membrane"/>
    <property type="evidence" value="ECO:0007669"/>
    <property type="project" value="InterPro"/>
</dbReference>
<dbReference type="Pfam" id="PF01554">
    <property type="entry name" value="MatE"/>
    <property type="match status" value="2"/>
</dbReference>
<keyword evidence="3" id="KW-0812">Transmembrane</keyword>
<dbReference type="Proteomes" id="UP000186817">
    <property type="component" value="Unassembled WGS sequence"/>
</dbReference>
<evidence type="ECO:0000313" key="4">
    <source>
        <dbReference type="EMBL" id="OLP78317.1"/>
    </source>
</evidence>
<reference evidence="4 5" key="1">
    <citation type="submission" date="2016-02" db="EMBL/GenBank/DDBJ databases">
        <title>Genome analysis of coral dinoflagellate symbionts highlights evolutionary adaptations to a symbiotic lifestyle.</title>
        <authorList>
            <person name="Aranda M."/>
            <person name="Li Y."/>
            <person name="Liew Y.J."/>
            <person name="Baumgarten S."/>
            <person name="Simakov O."/>
            <person name="Wilson M."/>
            <person name="Piel J."/>
            <person name="Ashoor H."/>
            <person name="Bougouffa S."/>
            <person name="Bajic V.B."/>
            <person name="Ryu T."/>
            <person name="Ravasi T."/>
            <person name="Bayer T."/>
            <person name="Micklem G."/>
            <person name="Kim H."/>
            <person name="Bhak J."/>
            <person name="Lajeunesse T.C."/>
            <person name="Voolstra C.R."/>
        </authorList>
    </citation>
    <scope>NUCLEOTIDE SEQUENCE [LARGE SCALE GENOMIC DNA]</scope>
    <source>
        <strain evidence="4 5">CCMP2467</strain>
    </source>
</reference>
<feature type="transmembrane region" description="Helical" evidence="3">
    <location>
        <begin position="1251"/>
        <end position="1275"/>
    </location>
</feature>
<feature type="transmembrane region" description="Helical" evidence="3">
    <location>
        <begin position="1073"/>
        <end position="1098"/>
    </location>
</feature>
<accession>A0A1Q9C5Y6</accession>
<comment type="similarity">
    <text evidence="1">Belongs to the multi antimicrobial extrusion (MATE) (TC 2.A.66.1) family.</text>
</comment>
<keyword evidence="5" id="KW-1185">Reference proteome</keyword>
<dbReference type="PANTHER" id="PTHR11206">
    <property type="entry name" value="MULTIDRUG RESISTANCE PROTEIN"/>
    <property type="match status" value="1"/>
</dbReference>
<evidence type="ECO:0000256" key="3">
    <source>
        <dbReference type="SAM" id="Phobius"/>
    </source>
</evidence>
<feature type="transmembrane region" description="Helical" evidence="3">
    <location>
        <begin position="991"/>
        <end position="1013"/>
    </location>
</feature>
<feature type="transmembrane region" description="Helical" evidence="3">
    <location>
        <begin position="1295"/>
        <end position="1315"/>
    </location>
</feature>
<dbReference type="EMBL" id="LSRX01001627">
    <property type="protein sequence ID" value="OLP78317.1"/>
    <property type="molecule type" value="Genomic_DNA"/>
</dbReference>
<dbReference type="OrthoDB" id="2126698at2759"/>
<feature type="transmembrane region" description="Helical" evidence="3">
    <location>
        <begin position="916"/>
        <end position="937"/>
    </location>
</feature>
<proteinExistence type="inferred from homology"/>
<gene>
    <name evidence="4" type="primary">Slc47a1</name>
    <name evidence="4" type="ORF">AK812_SmicGene41522</name>
</gene>
<evidence type="ECO:0000256" key="2">
    <source>
        <dbReference type="SAM" id="MobiDB-lite"/>
    </source>
</evidence>
<keyword evidence="3" id="KW-1133">Transmembrane helix</keyword>
<comment type="caution">
    <text evidence="4">The sequence shown here is derived from an EMBL/GenBank/DDBJ whole genome shotgun (WGS) entry which is preliminary data.</text>
</comment>
<evidence type="ECO:0000256" key="1">
    <source>
        <dbReference type="ARBA" id="ARBA00010199"/>
    </source>
</evidence>
<feature type="region of interest" description="Disordered" evidence="2">
    <location>
        <begin position="265"/>
        <end position="286"/>
    </location>
</feature>
<feature type="transmembrane region" description="Helical" evidence="3">
    <location>
        <begin position="1033"/>
        <end position="1052"/>
    </location>
</feature>
<evidence type="ECO:0000313" key="5">
    <source>
        <dbReference type="Proteomes" id="UP000186817"/>
    </source>
</evidence>
<keyword evidence="3" id="KW-0472">Membrane</keyword>
<feature type="transmembrane region" description="Helical" evidence="3">
    <location>
        <begin position="1351"/>
        <end position="1371"/>
    </location>
</feature>
<feature type="transmembrane region" description="Helical" evidence="3">
    <location>
        <begin position="1110"/>
        <end position="1126"/>
    </location>
</feature>
<dbReference type="InterPro" id="IPR002528">
    <property type="entry name" value="MATE_fam"/>
</dbReference>
<feature type="transmembrane region" description="Helical" evidence="3">
    <location>
        <begin position="1322"/>
        <end position="1345"/>
    </location>
</feature>
<protein>
    <submittedName>
        <fullName evidence="4">Multidrug and toxin extrusion protein 1</fullName>
    </submittedName>
</protein>
<name>A0A1Q9C5Y6_SYMMI</name>
<feature type="compositionally biased region" description="Basic and acidic residues" evidence="2">
    <location>
        <begin position="275"/>
        <end position="286"/>
    </location>
</feature>
<sequence length="1430" mass="156676">MGLFEHLFAEVAEDEMPHQGQSVRFGEFVDTGIVRSKTTTNWRDWHHLLAENYVECASGEALTAFKLDAAKLPGGLGACFDYYSAQVEIPSQLVEVFWFGSFHKKEGASAVDHRAMGTVRAKPIRMMPVSCGQNAVLGSFHFEFSEGGKWGRVRYGCCKAGGAPVSFDPRGQLPELVGISDAVGACAATERRPMVPGFRVLGGAAFEVVNVSDFDGEFLGSMPKEKNKALSLAEEFKAEQPKYAAECLNYENLWKDVSETFKDEEDEEVQTTSKLEADPSTKEQELDSYHPCQVAKTAGGIFGQWGGGDIERDLASAQLDYHSALTEFIMDLTEETLGAVCGVIPDAARREVMIAPFGAGVALNPGEICDGEEVGAGGGEGAEGWAVGISELVGAISNFAGPVSGFSFARQGWSIEQESCLQILDNLNELRENNLEASSCKYDCYGYAACNPMQVGFARAFCDIHCVRDAVIRGDRSIIRHLAALVKWSVDASHTDIGWIGEKLDYMHIINTAYMQEIHDAWVNVGSFPFVRPRLASPGAARPEAVTASDLSTFTEDMVTKQSQAAEEWEELVQGTERGPMQAFIDCDQCYRLAGNWQKILVRKKQEWQGLPQERCFRLLSAASFDELSKITAKGALQDFLTSADFSPKANATAAASLLGRLDVLHQTLQRAGRGRDKSDMLSRQVAQTVRHLQRQAVGIGRDFSGCEATPRATPPAARYLDVAEDEVKAFQGSLVELKNYMELRKDCKKGFSDLAAGYAQSMSALGRSHRHLRSTWRQGTNLLGELASVLADTEACEKWFRAMGASNWYRLAVAVLGLALRVGAFQGFVTEEGCKSELVKQTIQQLQSAIFGMAFLLHRVLVKGCALYRSGVSRRPTKAAGTGGVEMLKQATKRIQEVAPPKVGQLNPKLARTKIYASMFFLFVPTFVARLSWIGMKTTDTALLGHSGTLYLTASSLSDFWTSMSGVFVNDALLGSLCGQAYGARNYDLVGIWLQVSLTLFSWVLIPVVALWCMTTPVLKHGFHADTDVANAAGYYAMVMACCLPATMLSSRLTTFFNSQKITGPSSKTTPVALFLNLVLGLQFVLGIPAAGIQFGFWACPVVTTTVEWFVTVMLLVVYCGFLKYHEKCYGPKLREWNYLRDVFVAPLLTDGTGSRFPYYDENIHPRLGNFVRLVVPATLALASDFWRMSAIGLLAGTLGDAEVGVFNASYRLAWMNLTIIGAFSSACVTQLGIALGTGDGRLSAKIRDLGIGSVAAFLLATTVATLVYVRQLASIFSNDPVVINLFEDCRMEMGLMIFFMCFSMHFESLLMALKKTDTVFRAAFIGSWGGQVPAVLLLFYFSGRTLQNVYLGIGLGYALLFVLYVIPFLRTDLDEAAQAASAEYRPQTFEKPTGMMLPRRWQADLDQPGGCGASFCCRPWLYKGLVRF</sequence>
<dbReference type="GO" id="GO:0042910">
    <property type="term" value="F:xenobiotic transmembrane transporter activity"/>
    <property type="evidence" value="ECO:0007669"/>
    <property type="project" value="InterPro"/>
</dbReference>
<feature type="transmembrane region" description="Helical" evidence="3">
    <location>
        <begin position="1216"/>
        <end position="1239"/>
    </location>
</feature>
<dbReference type="GO" id="GO:0015297">
    <property type="term" value="F:antiporter activity"/>
    <property type="evidence" value="ECO:0007669"/>
    <property type="project" value="InterPro"/>
</dbReference>